<keyword evidence="4" id="KW-1185">Reference proteome</keyword>
<sequence length="82" mass="9381">MNKNYHVIAKSITFNSETYELGQIYNPPGFKKPAKVINIVDNRGAYSHNEGGFDVRFDTGDFLRIYSNDVVIHWEPMGGEKE</sequence>
<evidence type="ECO:0000313" key="4">
    <source>
        <dbReference type="Proteomes" id="UP001341297"/>
    </source>
</evidence>
<dbReference type="EMBL" id="JARRTL010000060">
    <property type="protein sequence ID" value="MEC0488014.1"/>
    <property type="molecule type" value="Genomic_DNA"/>
</dbReference>
<dbReference type="Proteomes" id="UP000036168">
    <property type="component" value="Unassembled WGS sequence"/>
</dbReference>
<evidence type="ECO:0000313" key="1">
    <source>
        <dbReference type="EMBL" id="KRT91131.1"/>
    </source>
</evidence>
<organism evidence="1 3">
    <name type="scientific">Bacillus glycinifermentans</name>
    <dbReference type="NCBI Taxonomy" id="1664069"/>
    <lineage>
        <taxon>Bacteria</taxon>
        <taxon>Bacillati</taxon>
        <taxon>Bacillota</taxon>
        <taxon>Bacilli</taxon>
        <taxon>Bacillales</taxon>
        <taxon>Bacillaceae</taxon>
        <taxon>Bacillus</taxon>
    </lineage>
</organism>
<dbReference type="EMBL" id="LECW02000039">
    <property type="protein sequence ID" value="KRT91131.1"/>
    <property type="molecule type" value="Genomic_DNA"/>
</dbReference>
<reference evidence="1" key="2">
    <citation type="submission" date="2015-10" db="EMBL/GenBank/DDBJ databases">
        <authorList>
            <person name="Gilbert D.G."/>
        </authorList>
    </citation>
    <scope>NUCLEOTIDE SEQUENCE</scope>
    <source>
        <strain evidence="1">GO-13</strain>
    </source>
</reference>
<dbReference type="STRING" id="1664069.BGLY_4008"/>
<name>A0A0T6BL15_9BACI</name>
<dbReference type="RefSeq" id="WP_048356488.1">
    <property type="nucleotide sequence ID" value="NZ_JARRTL010000060.1"/>
</dbReference>
<dbReference type="AlphaFoldDB" id="A0A0T6BL15"/>
<evidence type="ECO:0000313" key="2">
    <source>
        <dbReference type="EMBL" id="MEC0488014.1"/>
    </source>
</evidence>
<comment type="caution">
    <text evidence="1">The sequence shown here is derived from an EMBL/GenBank/DDBJ whole genome shotgun (WGS) entry which is preliminary data.</text>
</comment>
<evidence type="ECO:0000313" key="3">
    <source>
        <dbReference type="Proteomes" id="UP000036168"/>
    </source>
</evidence>
<gene>
    <name evidence="1" type="ORF">AB447_223810</name>
    <name evidence="2" type="ORF">P8828_25050</name>
</gene>
<proteinExistence type="predicted"/>
<reference evidence="2 4" key="3">
    <citation type="submission" date="2023-03" db="EMBL/GenBank/DDBJ databases">
        <title>Agriculturally important microbes genome sequencing.</title>
        <authorList>
            <person name="Dunlap C."/>
        </authorList>
    </citation>
    <scope>NUCLEOTIDE SEQUENCE [LARGE SCALE GENOMIC DNA]</scope>
    <source>
        <strain evidence="2 4">CBP-3203</strain>
    </source>
</reference>
<protein>
    <submittedName>
        <fullName evidence="1">Uncharacterized protein</fullName>
    </submittedName>
</protein>
<accession>A0A0T6BL15</accession>
<reference evidence="1 3" key="1">
    <citation type="journal article" date="2015" name="Int. J. Syst. Evol. Microbiol.">
        <title>Bacillus glycinifermentans sp. nov., isolated from fermented soybean paste.</title>
        <authorList>
            <person name="Kim S.J."/>
            <person name="Dunlap C.A."/>
            <person name="Kwon S.W."/>
            <person name="Rooney A.P."/>
        </authorList>
    </citation>
    <scope>NUCLEOTIDE SEQUENCE [LARGE SCALE GENOMIC DNA]</scope>
    <source>
        <strain evidence="1 3">GO-13</strain>
    </source>
</reference>
<dbReference type="Proteomes" id="UP001341297">
    <property type="component" value="Unassembled WGS sequence"/>
</dbReference>